<evidence type="ECO:0000256" key="1">
    <source>
        <dbReference type="SAM" id="Phobius"/>
    </source>
</evidence>
<keyword evidence="3" id="KW-1185">Reference proteome</keyword>
<comment type="caution">
    <text evidence="2">The sequence shown here is derived from an EMBL/GenBank/DDBJ whole genome shotgun (WGS) entry which is preliminary data.</text>
</comment>
<evidence type="ECO:0008006" key="4">
    <source>
        <dbReference type="Google" id="ProtNLM"/>
    </source>
</evidence>
<evidence type="ECO:0000313" key="2">
    <source>
        <dbReference type="EMBL" id="MBE9667793.1"/>
    </source>
</evidence>
<feature type="transmembrane region" description="Helical" evidence="1">
    <location>
        <begin position="20"/>
        <end position="41"/>
    </location>
</feature>
<sequence length="75" mass="8001">MKTSPLYRLNLQDVGKGLIIAIAGGFISAIEVSFSAGSFTFNWKQIGMTALASGVAYLVKNFFTPAKLISDDAVK</sequence>
<keyword evidence="1" id="KW-1133">Transmembrane helix</keyword>
<reference evidence="2 3" key="1">
    <citation type="submission" date="2020-10" db="EMBL/GenBank/DDBJ databases">
        <title>Mucilaginibacter mali sp. nov., isolated from rhizosphere soil of apple orchard.</title>
        <authorList>
            <person name="Lee J.-S."/>
            <person name="Kim H.S."/>
            <person name="Kim J.-S."/>
        </authorList>
    </citation>
    <scope>NUCLEOTIDE SEQUENCE [LARGE SCALE GENOMIC DNA]</scope>
    <source>
        <strain evidence="2 3">KCTC 23157</strain>
    </source>
</reference>
<dbReference type="EMBL" id="JADFFM010000002">
    <property type="protein sequence ID" value="MBE9667793.1"/>
    <property type="molecule type" value="Genomic_DNA"/>
</dbReference>
<organism evidence="2 3">
    <name type="scientific">Mucilaginibacter boryungensis</name>
    <dbReference type="NCBI Taxonomy" id="768480"/>
    <lineage>
        <taxon>Bacteria</taxon>
        <taxon>Pseudomonadati</taxon>
        <taxon>Bacteroidota</taxon>
        <taxon>Sphingobacteriia</taxon>
        <taxon>Sphingobacteriales</taxon>
        <taxon>Sphingobacteriaceae</taxon>
        <taxon>Mucilaginibacter</taxon>
    </lineage>
</organism>
<keyword evidence="1" id="KW-0472">Membrane</keyword>
<dbReference type="Proteomes" id="UP000632774">
    <property type="component" value="Unassembled WGS sequence"/>
</dbReference>
<dbReference type="RefSeq" id="WP_194107236.1">
    <property type="nucleotide sequence ID" value="NZ_JADFFM010000002.1"/>
</dbReference>
<gene>
    <name evidence="2" type="ORF">IRJ18_15570</name>
</gene>
<name>A0ABR9XK76_9SPHI</name>
<evidence type="ECO:0000313" key="3">
    <source>
        <dbReference type="Proteomes" id="UP000632774"/>
    </source>
</evidence>
<accession>A0ABR9XK76</accession>
<protein>
    <recommendedName>
        <fullName evidence="4">Holin</fullName>
    </recommendedName>
</protein>
<keyword evidence="1" id="KW-0812">Transmembrane</keyword>
<proteinExistence type="predicted"/>